<dbReference type="CDD" id="cd00051">
    <property type="entry name" value="EFh"/>
    <property type="match status" value="2"/>
</dbReference>
<evidence type="ECO:0000256" key="6">
    <source>
        <dbReference type="ARBA" id="ARBA00022837"/>
    </source>
</evidence>
<evidence type="ECO:0000313" key="12">
    <source>
        <dbReference type="Proteomes" id="UP001327560"/>
    </source>
</evidence>
<evidence type="ECO:0000256" key="4">
    <source>
        <dbReference type="ARBA" id="ARBA00022723"/>
    </source>
</evidence>
<feature type="domain" description="EF-hand" evidence="10">
    <location>
        <begin position="8"/>
        <end position="43"/>
    </location>
</feature>
<comment type="function">
    <text evidence="1">Potential calcium sensor.</text>
</comment>
<evidence type="ECO:0000256" key="3">
    <source>
        <dbReference type="ARBA" id="ARBA00022481"/>
    </source>
</evidence>
<keyword evidence="12" id="KW-1185">Reference proteome</keyword>
<evidence type="ECO:0000313" key="11">
    <source>
        <dbReference type="EMBL" id="WOL15687.1"/>
    </source>
</evidence>
<evidence type="ECO:0000259" key="10">
    <source>
        <dbReference type="PROSITE" id="PS50222"/>
    </source>
</evidence>
<keyword evidence="6" id="KW-0106">Calcium</keyword>
<dbReference type="PANTHER" id="PTHR23048:SF53">
    <property type="entry name" value="CALMODULIN"/>
    <property type="match status" value="1"/>
</dbReference>
<protein>
    <submittedName>
        <fullName evidence="11">Calmodulin-7-like isoform X1</fullName>
    </submittedName>
</protein>
<feature type="domain" description="EF-hand" evidence="10">
    <location>
        <begin position="81"/>
        <end position="116"/>
    </location>
</feature>
<sequence>MADSLSPEQIAEYEDAFKLFDKDGNGHITTMELGNVMKVLGQEPTESELRAMIKEVDIDGNGTIDKKEFLNLMGNRCKESTSEEELKDAFKVFDKDQNGFISADELRHVMKNLGELLTDDEVNEMIKEADTDHDGQINYQEFVKVMISKRRERRIEERSGSGKVSPPPSKSSSKCGNCTVL</sequence>
<feature type="domain" description="EF-hand" evidence="10">
    <location>
        <begin position="117"/>
        <end position="152"/>
    </location>
</feature>
<keyword evidence="5" id="KW-0677">Repeat</keyword>
<dbReference type="InterPro" id="IPR018247">
    <property type="entry name" value="EF_Hand_1_Ca_BS"/>
</dbReference>
<dbReference type="Proteomes" id="UP001327560">
    <property type="component" value="Chromosome 8"/>
</dbReference>
<keyword evidence="3" id="KW-0488">Methylation</keyword>
<keyword evidence="7" id="KW-0449">Lipoprotein</keyword>
<dbReference type="InterPro" id="IPR011992">
    <property type="entry name" value="EF-hand-dom_pair"/>
</dbReference>
<dbReference type="InterPro" id="IPR050230">
    <property type="entry name" value="CALM/Myosin/TropC-like"/>
</dbReference>
<evidence type="ECO:0000256" key="5">
    <source>
        <dbReference type="ARBA" id="ARBA00022737"/>
    </source>
</evidence>
<evidence type="ECO:0000256" key="1">
    <source>
        <dbReference type="ARBA" id="ARBA00003291"/>
    </source>
</evidence>
<keyword evidence="4" id="KW-0479">Metal-binding</keyword>
<dbReference type="InterPro" id="IPR002048">
    <property type="entry name" value="EF_hand_dom"/>
</dbReference>
<feature type="region of interest" description="Disordered" evidence="9">
    <location>
        <begin position="153"/>
        <end position="181"/>
    </location>
</feature>
<dbReference type="AlphaFoldDB" id="A0AAQ3KV47"/>
<keyword evidence="7" id="KW-0564">Palmitate</keyword>
<dbReference type="PROSITE" id="PS00018">
    <property type="entry name" value="EF_HAND_1"/>
    <property type="match status" value="4"/>
</dbReference>
<comment type="similarity">
    <text evidence="2">Belongs to the calmodulin family.</text>
</comment>
<dbReference type="PROSITE" id="PS50222">
    <property type="entry name" value="EF_HAND_2"/>
    <property type="match status" value="4"/>
</dbReference>
<dbReference type="FunFam" id="1.10.238.10:FF:000251">
    <property type="entry name" value="Calmodulin-related protein 97A"/>
    <property type="match status" value="1"/>
</dbReference>
<organism evidence="11 12">
    <name type="scientific">Canna indica</name>
    <name type="common">Indian-shot</name>
    <dbReference type="NCBI Taxonomy" id="4628"/>
    <lineage>
        <taxon>Eukaryota</taxon>
        <taxon>Viridiplantae</taxon>
        <taxon>Streptophyta</taxon>
        <taxon>Embryophyta</taxon>
        <taxon>Tracheophyta</taxon>
        <taxon>Spermatophyta</taxon>
        <taxon>Magnoliopsida</taxon>
        <taxon>Liliopsida</taxon>
        <taxon>Zingiberales</taxon>
        <taxon>Cannaceae</taxon>
        <taxon>Canna</taxon>
    </lineage>
</organism>
<dbReference type="FunFam" id="1.10.238.10:FF:000398">
    <property type="entry name" value="Calmodulin-like protein 3"/>
    <property type="match status" value="1"/>
</dbReference>
<gene>
    <name evidence="11" type="ORF">Cni_G24468</name>
</gene>
<dbReference type="EMBL" id="CP136897">
    <property type="protein sequence ID" value="WOL15687.1"/>
    <property type="molecule type" value="Genomic_DNA"/>
</dbReference>
<evidence type="ECO:0000256" key="9">
    <source>
        <dbReference type="SAM" id="MobiDB-lite"/>
    </source>
</evidence>
<accession>A0AAQ3KV47</accession>
<dbReference type="SUPFAM" id="SSF47473">
    <property type="entry name" value="EF-hand"/>
    <property type="match status" value="1"/>
</dbReference>
<dbReference type="GO" id="GO:0005509">
    <property type="term" value="F:calcium ion binding"/>
    <property type="evidence" value="ECO:0007669"/>
    <property type="project" value="InterPro"/>
</dbReference>
<evidence type="ECO:0000256" key="7">
    <source>
        <dbReference type="ARBA" id="ARBA00023139"/>
    </source>
</evidence>
<proteinExistence type="inferred from homology"/>
<feature type="compositionally biased region" description="Low complexity" evidence="9">
    <location>
        <begin position="170"/>
        <end position="181"/>
    </location>
</feature>
<dbReference type="Gene3D" id="1.10.238.10">
    <property type="entry name" value="EF-hand"/>
    <property type="match status" value="3"/>
</dbReference>
<dbReference type="GO" id="GO:0016460">
    <property type="term" value="C:myosin II complex"/>
    <property type="evidence" value="ECO:0007669"/>
    <property type="project" value="TreeGrafter"/>
</dbReference>
<name>A0AAQ3KV47_9LILI</name>
<reference evidence="11 12" key="1">
    <citation type="submission" date="2023-10" db="EMBL/GenBank/DDBJ databases">
        <title>Chromosome-scale genome assembly provides insights into flower coloration mechanisms of Canna indica.</title>
        <authorList>
            <person name="Li C."/>
        </authorList>
    </citation>
    <scope>NUCLEOTIDE SEQUENCE [LARGE SCALE GENOMIC DNA]</scope>
    <source>
        <tissue evidence="11">Flower</tissue>
    </source>
</reference>
<dbReference type="PANTHER" id="PTHR23048">
    <property type="entry name" value="MYOSIN LIGHT CHAIN 1, 3"/>
    <property type="match status" value="1"/>
</dbReference>
<feature type="domain" description="EF-hand" evidence="10">
    <location>
        <begin position="44"/>
        <end position="79"/>
    </location>
</feature>
<dbReference type="SMART" id="SM00054">
    <property type="entry name" value="EFh"/>
    <property type="match status" value="4"/>
</dbReference>
<keyword evidence="8" id="KW-0636">Prenylation</keyword>
<evidence type="ECO:0000256" key="8">
    <source>
        <dbReference type="ARBA" id="ARBA00023289"/>
    </source>
</evidence>
<dbReference type="Pfam" id="PF13499">
    <property type="entry name" value="EF-hand_7"/>
    <property type="match status" value="2"/>
</dbReference>
<evidence type="ECO:0000256" key="2">
    <source>
        <dbReference type="ARBA" id="ARBA00009763"/>
    </source>
</evidence>